<accession>A0A0R3PLG3</accession>
<organism evidence="7">
    <name type="scientific">Angiostrongylus costaricensis</name>
    <name type="common">Nematode worm</name>
    <dbReference type="NCBI Taxonomy" id="334426"/>
    <lineage>
        <taxon>Eukaryota</taxon>
        <taxon>Metazoa</taxon>
        <taxon>Ecdysozoa</taxon>
        <taxon>Nematoda</taxon>
        <taxon>Chromadorea</taxon>
        <taxon>Rhabditida</taxon>
        <taxon>Rhabditina</taxon>
        <taxon>Rhabditomorpha</taxon>
        <taxon>Strongyloidea</taxon>
        <taxon>Metastrongylidae</taxon>
        <taxon>Angiostrongylus</taxon>
    </lineage>
</organism>
<gene>
    <name evidence="5" type="ORF">ACOC_LOCUS5596</name>
</gene>
<dbReference type="GO" id="GO:0006606">
    <property type="term" value="P:protein import into nucleus"/>
    <property type="evidence" value="ECO:0007669"/>
    <property type="project" value="TreeGrafter"/>
</dbReference>
<keyword evidence="6" id="KW-1185">Reference proteome</keyword>
<dbReference type="PANTHER" id="PTHR10997:SF18">
    <property type="entry name" value="D-IMPORTIN 7_RANBP7"/>
    <property type="match status" value="1"/>
</dbReference>
<dbReference type="Gene3D" id="1.25.10.10">
    <property type="entry name" value="Leucine-rich Repeat Variant"/>
    <property type="match status" value="2"/>
</dbReference>
<keyword evidence="3" id="KW-0653">Protein transport</keyword>
<protein>
    <submittedName>
        <fullName evidence="7">Condensin complex subunit 1</fullName>
    </submittedName>
</protein>
<dbReference type="Proteomes" id="UP000267027">
    <property type="component" value="Unassembled WGS sequence"/>
</dbReference>
<evidence type="ECO:0000313" key="5">
    <source>
        <dbReference type="EMBL" id="VDM57181.1"/>
    </source>
</evidence>
<dbReference type="PANTHER" id="PTHR10997">
    <property type="entry name" value="IMPORTIN-7, 8, 11"/>
    <property type="match status" value="1"/>
</dbReference>
<dbReference type="InterPro" id="IPR016024">
    <property type="entry name" value="ARM-type_fold"/>
</dbReference>
<feature type="compositionally biased region" description="Acidic residues" evidence="4">
    <location>
        <begin position="500"/>
        <end position="514"/>
    </location>
</feature>
<evidence type="ECO:0000256" key="2">
    <source>
        <dbReference type="ARBA" id="ARBA00022490"/>
    </source>
</evidence>
<reference evidence="7" key="1">
    <citation type="submission" date="2016-04" db="UniProtKB">
        <authorList>
            <consortium name="WormBaseParasite"/>
        </authorList>
    </citation>
    <scope>IDENTIFICATION</scope>
</reference>
<dbReference type="SUPFAM" id="SSF48371">
    <property type="entry name" value="ARM repeat"/>
    <property type="match status" value="1"/>
</dbReference>
<evidence type="ECO:0000256" key="4">
    <source>
        <dbReference type="SAM" id="MobiDB-lite"/>
    </source>
</evidence>
<feature type="region of interest" description="Disordered" evidence="4">
    <location>
        <begin position="554"/>
        <end position="575"/>
    </location>
</feature>
<dbReference type="InterPro" id="IPR011989">
    <property type="entry name" value="ARM-like"/>
</dbReference>
<sequence length="671" mass="77244">MLPASKLHDWIKFSIDILDRTCPKEVSFFVNKLDSIEDKEERAHTVWWKCKKWAAKLLDRLFQRYGSPNYVEEHYVSFARQFLTKWVPLALQSSLAILNARRNNVYVSDRVLSRTENSREVEGALRMLGELYVQLTKNKKYKHNVEQMLKTLVIDRLRDPSKFVRARAAWCIKQYSEARFFYTETLSKVIFCLFTFSYIIESLVQCLCDPNEELPVQVESALAIQCLLKHQDKVHALVHPSMGVIILKVLELLTKTKIEDVIYVVDEFLEQYIEDVVPVASEVAEHLVVEGHMEIMVKVEGSVLKVINAILEVKNFEFYDNVVLLLQSILQSYVSEPMWDVFDKMYNVFKTSESLTVLPFSELGQVLHLYIVTDTESFLAFPHRLAAVLDMCITTIKVVIAALYVNLDVTLQAFHQIAPNHPNLLEYICDEFLTCYKKMEGIHNRRMALIGICLYFQLPPPVRPSLISTDPKKVLEVSLSIFENLLRAQKLVAQNKNEESDTDDSDEESDDEADGNLPKKGQCYRKVHEPEHLSDDEDEIDEMTLDYMDAIVKEDGRDDGDDEDGDSDSAIESSFFEETDSEAFTTKFDGENGLDVFVFFKRTMEEFERNEPELFLKMVGNLNPNMAESLQNLIKECEQHAKSEESRKVEQAGGYSFDAAAVVPESFDFTQ</sequence>
<dbReference type="GO" id="GO:0005635">
    <property type="term" value="C:nuclear envelope"/>
    <property type="evidence" value="ECO:0007669"/>
    <property type="project" value="TreeGrafter"/>
</dbReference>
<dbReference type="WBParaSite" id="ACOC_0000559501-mRNA-1">
    <property type="protein sequence ID" value="ACOC_0000559501-mRNA-1"/>
    <property type="gene ID" value="ACOC_0000559501"/>
</dbReference>
<evidence type="ECO:0000313" key="7">
    <source>
        <dbReference type="WBParaSite" id="ACOC_0000559501-mRNA-1"/>
    </source>
</evidence>
<proteinExistence type="predicted"/>
<evidence type="ECO:0000256" key="1">
    <source>
        <dbReference type="ARBA" id="ARBA00004496"/>
    </source>
</evidence>
<dbReference type="GO" id="GO:0005829">
    <property type="term" value="C:cytosol"/>
    <property type="evidence" value="ECO:0007669"/>
    <property type="project" value="TreeGrafter"/>
</dbReference>
<keyword evidence="3" id="KW-0813">Transport</keyword>
<comment type="subcellular location">
    <subcellularLocation>
        <location evidence="1">Cytoplasm</location>
    </subcellularLocation>
</comment>
<dbReference type="OMA" id="MVMSMNK"/>
<evidence type="ECO:0000313" key="6">
    <source>
        <dbReference type="Proteomes" id="UP000267027"/>
    </source>
</evidence>
<keyword evidence="2" id="KW-0963">Cytoplasm</keyword>
<dbReference type="AlphaFoldDB" id="A0A0R3PLG3"/>
<feature type="compositionally biased region" description="Acidic residues" evidence="4">
    <location>
        <begin position="557"/>
        <end position="575"/>
    </location>
</feature>
<dbReference type="EMBL" id="UYYA01003881">
    <property type="protein sequence ID" value="VDM57181.1"/>
    <property type="molecule type" value="Genomic_DNA"/>
</dbReference>
<dbReference type="OrthoDB" id="760868at2759"/>
<feature type="region of interest" description="Disordered" evidence="4">
    <location>
        <begin position="493"/>
        <end position="540"/>
    </location>
</feature>
<reference evidence="5 6" key="2">
    <citation type="submission" date="2018-11" db="EMBL/GenBank/DDBJ databases">
        <authorList>
            <consortium name="Pathogen Informatics"/>
        </authorList>
    </citation>
    <scope>NUCLEOTIDE SEQUENCE [LARGE SCALE GENOMIC DNA]</scope>
    <source>
        <strain evidence="5 6">Costa Rica</strain>
    </source>
</reference>
<evidence type="ECO:0000256" key="3">
    <source>
        <dbReference type="ARBA" id="ARBA00022927"/>
    </source>
</evidence>
<name>A0A0R3PLG3_ANGCS</name>
<dbReference type="STRING" id="334426.A0A0R3PLG3"/>